<accession>A0AAV8QV47</accession>
<comment type="caution">
    <text evidence="3">The sequence shown here is derived from an EMBL/GenBank/DDBJ whole genome shotgun (WGS) entry which is preliminary data.</text>
</comment>
<evidence type="ECO:0000256" key="2">
    <source>
        <dbReference type="SAM" id="SignalP"/>
    </source>
</evidence>
<feature type="signal peptide" evidence="2">
    <location>
        <begin position="1"/>
        <end position="25"/>
    </location>
</feature>
<keyword evidence="4" id="KW-1185">Reference proteome</keyword>
<evidence type="ECO:0000313" key="4">
    <source>
        <dbReference type="Proteomes" id="UP001222027"/>
    </source>
</evidence>
<evidence type="ECO:0000256" key="1">
    <source>
        <dbReference type="SAM" id="MobiDB-lite"/>
    </source>
</evidence>
<evidence type="ECO:0000313" key="3">
    <source>
        <dbReference type="EMBL" id="KAJ8486362.1"/>
    </source>
</evidence>
<feature type="chain" id="PRO_5043529826" evidence="2">
    <location>
        <begin position="26"/>
        <end position="83"/>
    </location>
</feature>
<organism evidence="3 4">
    <name type="scientific">Ensete ventricosum</name>
    <name type="common">Abyssinian banana</name>
    <name type="synonym">Musa ensete</name>
    <dbReference type="NCBI Taxonomy" id="4639"/>
    <lineage>
        <taxon>Eukaryota</taxon>
        <taxon>Viridiplantae</taxon>
        <taxon>Streptophyta</taxon>
        <taxon>Embryophyta</taxon>
        <taxon>Tracheophyta</taxon>
        <taxon>Spermatophyta</taxon>
        <taxon>Magnoliopsida</taxon>
        <taxon>Liliopsida</taxon>
        <taxon>Zingiberales</taxon>
        <taxon>Musaceae</taxon>
        <taxon>Ensete</taxon>
    </lineage>
</organism>
<feature type="region of interest" description="Disordered" evidence="1">
    <location>
        <begin position="58"/>
        <end position="83"/>
    </location>
</feature>
<name>A0AAV8QV47_ENSVE</name>
<dbReference type="EMBL" id="JAQQAF010000005">
    <property type="protein sequence ID" value="KAJ8486362.1"/>
    <property type="molecule type" value="Genomic_DNA"/>
</dbReference>
<sequence length="83" mass="8595">MALNHLFLSLLSLTILSSTLDGASCEIQEAVITAEAGNHESFKMGGFASANFFPQGDIVPPSGPSKRHNGVTSSAVAHQDVAP</sequence>
<proteinExistence type="predicted"/>
<dbReference type="Proteomes" id="UP001222027">
    <property type="component" value="Unassembled WGS sequence"/>
</dbReference>
<protein>
    <submittedName>
        <fullName evidence="3">Uncharacterized protein</fullName>
    </submittedName>
</protein>
<dbReference type="AlphaFoldDB" id="A0AAV8QV47"/>
<keyword evidence="2" id="KW-0732">Signal</keyword>
<gene>
    <name evidence="3" type="ORF">OPV22_018847</name>
</gene>
<reference evidence="3 4" key="1">
    <citation type="submission" date="2022-12" db="EMBL/GenBank/DDBJ databases">
        <title>Chromosome-scale assembly of the Ensete ventricosum genome.</title>
        <authorList>
            <person name="Dussert Y."/>
            <person name="Stocks J."/>
            <person name="Wendawek A."/>
            <person name="Woldeyes F."/>
            <person name="Nichols R.A."/>
            <person name="Borrell J.S."/>
        </authorList>
    </citation>
    <scope>NUCLEOTIDE SEQUENCE [LARGE SCALE GENOMIC DNA]</scope>
    <source>
        <strain evidence="4">cv. Maze</strain>
        <tissue evidence="3">Seeds</tissue>
    </source>
</reference>